<dbReference type="SUPFAM" id="SSF53300">
    <property type="entry name" value="vWA-like"/>
    <property type="match status" value="1"/>
</dbReference>
<dbReference type="RefSeq" id="WP_272745233.1">
    <property type="nucleotide sequence ID" value="NZ_JAQQKV010000002.1"/>
</dbReference>
<dbReference type="Proteomes" id="UP001218579">
    <property type="component" value="Unassembled WGS sequence"/>
</dbReference>
<feature type="signal peptide" evidence="1">
    <location>
        <begin position="1"/>
        <end position="23"/>
    </location>
</feature>
<keyword evidence="4" id="KW-1185">Reference proteome</keyword>
<keyword evidence="1" id="KW-0732">Signal</keyword>
<protein>
    <submittedName>
        <fullName evidence="3">VWA domain-containing protein</fullName>
    </submittedName>
</protein>
<organism evidence="3 4">
    <name type="scientific">Asticcacaulis machinosus</name>
    <dbReference type="NCBI Taxonomy" id="2984211"/>
    <lineage>
        <taxon>Bacteria</taxon>
        <taxon>Pseudomonadati</taxon>
        <taxon>Pseudomonadota</taxon>
        <taxon>Alphaproteobacteria</taxon>
        <taxon>Caulobacterales</taxon>
        <taxon>Caulobacteraceae</taxon>
        <taxon>Asticcacaulis</taxon>
    </lineage>
</organism>
<feature type="domain" description="VWFA" evidence="2">
    <location>
        <begin position="42"/>
        <end position="187"/>
    </location>
</feature>
<comment type="caution">
    <text evidence="3">The sequence shown here is derived from an EMBL/GenBank/DDBJ whole genome shotgun (WGS) entry which is preliminary data.</text>
</comment>
<accession>A0ABT5HL02</accession>
<dbReference type="SMART" id="SM00327">
    <property type="entry name" value="VWA"/>
    <property type="match status" value="1"/>
</dbReference>
<feature type="chain" id="PRO_5047294935" evidence="1">
    <location>
        <begin position="24"/>
        <end position="260"/>
    </location>
</feature>
<dbReference type="InterPro" id="IPR036465">
    <property type="entry name" value="vWFA_dom_sf"/>
</dbReference>
<dbReference type="InterPro" id="IPR002035">
    <property type="entry name" value="VWF_A"/>
</dbReference>
<dbReference type="Gene3D" id="3.40.50.410">
    <property type="entry name" value="von Willebrand factor, type A domain"/>
    <property type="match status" value="1"/>
</dbReference>
<dbReference type="Pfam" id="PF00092">
    <property type="entry name" value="VWA"/>
    <property type="match status" value="1"/>
</dbReference>
<name>A0ABT5HL02_9CAUL</name>
<dbReference type="PROSITE" id="PS50234">
    <property type="entry name" value="VWFA"/>
    <property type="match status" value="1"/>
</dbReference>
<sequence length="260" mass="28010">MRKLLLAAMALTVSISVASNVQAQSLAQSPARVQAQVRADLNTYILLDRTGSMSSMWTEALSSVNAYAENLGKSDLAKPFDRNLKTQVTLAVFDAQDGLQFNVLRNKVAPQNWQNVTNAEASPRGMTPLYDAIGQIMATANRDNPKKAVIVIMTDGQENASREMTQKTVKAALDAAKKKGWEVVFLGADFANFSDADGVGIERTKSMAVDKSALGETMQRLAKKSRDYGVAAPAAPAPVTFDAEDRAVANEEAVKQKQGQ</sequence>
<evidence type="ECO:0000313" key="4">
    <source>
        <dbReference type="Proteomes" id="UP001218579"/>
    </source>
</evidence>
<dbReference type="CDD" id="cd00198">
    <property type="entry name" value="vWFA"/>
    <property type="match status" value="1"/>
</dbReference>
<evidence type="ECO:0000259" key="2">
    <source>
        <dbReference type="PROSITE" id="PS50234"/>
    </source>
</evidence>
<evidence type="ECO:0000256" key="1">
    <source>
        <dbReference type="SAM" id="SignalP"/>
    </source>
</evidence>
<proteinExistence type="predicted"/>
<gene>
    <name evidence="3" type="ORF">PQU98_12300</name>
</gene>
<evidence type="ECO:0000313" key="3">
    <source>
        <dbReference type="EMBL" id="MDC7676919.1"/>
    </source>
</evidence>
<reference evidence="3 4" key="1">
    <citation type="submission" date="2023-01" db="EMBL/GenBank/DDBJ databases">
        <title>Novel species of the genus Asticcacaulis isolated from rivers.</title>
        <authorList>
            <person name="Lu H."/>
        </authorList>
    </citation>
    <scope>NUCLEOTIDE SEQUENCE [LARGE SCALE GENOMIC DNA]</scope>
    <source>
        <strain evidence="3 4">LKC15W</strain>
    </source>
</reference>
<dbReference type="EMBL" id="JAQQKV010000002">
    <property type="protein sequence ID" value="MDC7676919.1"/>
    <property type="molecule type" value="Genomic_DNA"/>
</dbReference>